<keyword evidence="2" id="KW-1185">Reference proteome</keyword>
<gene>
    <name evidence="1" type="ORF">TCE0_022f06300</name>
</gene>
<protein>
    <submittedName>
        <fullName evidence="1">Uncharacterized protein</fullName>
    </submittedName>
</protein>
<dbReference type="EMBL" id="DF933818">
    <property type="protein sequence ID" value="GAM36868.1"/>
    <property type="molecule type" value="Genomic_DNA"/>
</dbReference>
<evidence type="ECO:0000313" key="1">
    <source>
        <dbReference type="EMBL" id="GAM36868.1"/>
    </source>
</evidence>
<name>A0A6V8H870_TALPI</name>
<evidence type="ECO:0000313" key="2">
    <source>
        <dbReference type="Proteomes" id="UP000053095"/>
    </source>
</evidence>
<comment type="caution">
    <text evidence="1">The sequence shown here is derived from an EMBL/GenBank/DDBJ whole genome shotgun (WGS) entry which is preliminary data.</text>
</comment>
<dbReference type="AlphaFoldDB" id="A0A6V8H870"/>
<proteinExistence type="predicted"/>
<sequence length="353" mass="42050">MPPYDFRVWDRYLFSRCTTQEQFLGLLSLYEWVRGYRHYFDGEEIAKWCMNGQLACRVKRIIDTADRTGSARKAKTKKDLNFLKSNYEILDLGPMNLSSVDDTHAEIWFMQAKACVKLRSSWDEGKIHNEFMRKEQEAYFAFGVVVWGITPKPNWLLDDIRFDLWYKMGFGVVHFKGVSEKLFSRYQRICAKTRGIGAMRFFDFNLRWITGKGFLRDFGKDWECSKPILKSLEDFLWIRRANQEPTVYRLYHLMALSDQEYHRLIAAVDEKTVFDAAMVNFWLIRESENKEADSIARKNIYSRVMEHIDDPDDLVYALEHFELPEFVRKVYDELEISITERELALIWDDSRGW</sequence>
<reference evidence="2" key="1">
    <citation type="journal article" date="2015" name="Genome Announc.">
        <title>Draft genome sequence of Talaromyces cellulolyticus strain Y-94, a source of lignocellulosic biomass-degrading enzymes.</title>
        <authorList>
            <person name="Fujii T."/>
            <person name="Koike H."/>
            <person name="Sawayama S."/>
            <person name="Yano S."/>
            <person name="Inoue H."/>
        </authorList>
    </citation>
    <scope>NUCLEOTIDE SEQUENCE [LARGE SCALE GENOMIC DNA]</scope>
    <source>
        <strain evidence="2">Y-94</strain>
    </source>
</reference>
<dbReference type="Proteomes" id="UP000053095">
    <property type="component" value="Unassembled WGS sequence"/>
</dbReference>
<accession>A0A6V8H870</accession>
<organism evidence="1 2">
    <name type="scientific">Talaromyces pinophilus</name>
    <name type="common">Penicillium pinophilum</name>
    <dbReference type="NCBI Taxonomy" id="128442"/>
    <lineage>
        <taxon>Eukaryota</taxon>
        <taxon>Fungi</taxon>
        <taxon>Dikarya</taxon>
        <taxon>Ascomycota</taxon>
        <taxon>Pezizomycotina</taxon>
        <taxon>Eurotiomycetes</taxon>
        <taxon>Eurotiomycetidae</taxon>
        <taxon>Eurotiales</taxon>
        <taxon>Trichocomaceae</taxon>
        <taxon>Talaromyces</taxon>
        <taxon>Talaromyces sect. Talaromyces</taxon>
    </lineage>
</organism>